<proteinExistence type="predicted"/>
<dbReference type="Gene3D" id="1.10.579.10">
    <property type="entry name" value="DNA Cyclobutane Dipyrimidine Photolyase, subunit A, domain 3"/>
    <property type="match status" value="1"/>
</dbReference>
<keyword evidence="1" id="KW-0456">Lyase</keyword>
<evidence type="ECO:0000313" key="2">
    <source>
        <dbReference type="Proteomes" id="UP000321374"/>
    </source>
</evidence>
<accession>A0A5C7WPG6</accession>
<reference evidence="1 2" key="1">
    <citation type="submission" date="2018-09" db="EMBL/GenBank/DDBJ databases">
        <title>Metagenome Assembled Genomes from an Advanced Water Purification Facility.</title>
        <authorList>
            <person name="Stamps B.W."/>
            <person name="Spear J.R."/>
        </authorList>
    </citation>
    <scope>NUCLEOTIDE SEQUENCE [LARGE SCALE GENOMIC DNA]</scope>
    <source>
        <strain evidence="1">Bin_42_2</strain>
    </source>
</reference>
<dbReference type="EMBL" id="SSGG01000005">
    <property type="protein sequence ID" value="TXI38872.1"/>
    <property type="molecule type" value="Genomic_DNA"/>
</dbReference>
<dbReference type="PANTHER" id="PTHR38657:SF1">
    <property type="entry name" value="SLR1343 PROTEIN"/>
    <property type="match status" value="1"/>
</dbReference>
<comment type="caution">
    <text evidence="1">The sequence shown here is derived from an EMBL/GenBank/DDBJ whole genome shotgun (WGS) entry which is preliminary data.</text>
</comment>
<dbReference type="Gene3D" id="1.25.40.80">
    <property type="match status" value="1"/>
</dbReference>
<dbReference type="InterPro" id="IPR014729">
    <property type="entry name" value="Rossmann-like_a/b/a_fold"/>
</dbReference>
<dbReference type="Pfam" id="PF04244">
    <property type="entry name" value="DPRP"/>
    <property type="match status" value="1"/>
</dbReference>
<dbReference type="InterPro" id="IPR036134">
    <property type="entry name" value="Crypto/Photolyase_FAD-like_sf"/>
</dbReference>
<dbReference type="AlphaFoldDB" id="A0A5C7WPG6"/>
<dbReference type="SUPFAM" id="SSF48173">
    <property type="entry name" value="Cryptochrome/photolyase FAD-binding domain"/>
    <property type="match status" value="1"/>
</dbReference>
<dbReference type="Gene3D" id="1.10.10.1710">
    <property type="entry name" value="Deoxyribodipyrimidine photolyase-related"/>
    <property type="match status" value="1"/>
</dbReference>
<dbReference type="Gene3D" id="3.40.50.620">
    <property type="entry name" value="HUPs"/>
    <property type="match status" value="1"/>
</dbReference>
<dbReference type="InterPro" id="IPR052551">
    <property type="entry name" value="UV-DNA_repair_photolyase"/>
</dbReference>
<dbReference type="Proteomes" id="UP000321374">
    <property type="component" value="Unassembled WGS sequence"/>
</dbReference>
<gene>
    <name evidence="1" type="ORF">E6Q51_00320</name>
</gene>
<dbReference type="PANTHER" id="PTHR38657">
    <property type="entry name" value="SLR1343 PROTEIN"/>
    <property type="match status" value="1"/>
</dbReference>
<evidence type="ECO:0000313" key="1">
    <source>
        <dbReference type="EMBL" id="TXI38872.1"/>
    </source>
</evidence>
<dbReference type="GO" id="GO:0016829">
    <property type="term" value="F:lyase activity"/>
    <property type="evidence" value="ECO:0007669"/>
    <property type="project" value="UniProtKB-KW"/>
</dbReference>
<dbReference type="InterPro" id="IPR007357">
    <property type="entry name" value="PhrB-like"/>
</dbReference>
<dbReference type="STRING" id="1122236.GCA_000378225_01989"/>
<protein>
    <submittedName>
        <fullName evidence="1">Cryptochrome/photolyase family protein</fullName>
    </submittedName>
</protein>
<name>A0A5C7WPG6_METME</name>
<sequence length="514" mass="59015">MRHLIIILGDQLTLDNPALEGFDPAQDHIVMAEVQEESTHVWAHRQRITLFLSAMRHFAAQLQAQHLPLTYFKVNEHAYPDLSSVWQAMLEQHRPSAMRVCEPGDWRVWQALQAVADQYSTPLVVLEDTHFMCSRAQFQRWAAKYGEKNSSLRMEFFYRGMRKKHHILMQDDAPAGGDWNYDHDNRQSLGKQGPQDLLPPPVFSPDAVTQEVMALVQERFAQHPGALDMFAWPVTRDQALDLLQHFIAEKLPLFGPYQDAMWQDQPYLWHSLLASAMNLKLLSPREVIVAAEQAYLDGHVPLGCAEGFIRQILGWREFVRGVYWLEMPALKSANYFQHQRDLPVWFWTGDTHMQCLSQCIGQTLRTGYAHHIQRLMVIGLFSTLAQLSPQQVSDWFLAVYVDAVEWVELPNVMGMALYANGGRFTSKPYVASGAYIQRMSNYCKSCHYDPKQKTGESACPFTTLYWAFLIKHEASLASNQRTRLMVKHVANLSADERSAINDMATSRLQHLDQL</sequence>
<organism evidence="1 2">
    <name type="scientific">Methylophilus methylotrophus</name>
    <name type="common">Bacterium W3A1</name>
    <dbReference type="NCBI Taxonomy" id="17"/>
    <lineage>
        <taxon>Bacteria</taxon>
        <taxon>Pseudomonadati</taxon>
        <taxon>Pseudomonadota</taxon>
        <taxon>Betaproteobacteria</taxon>
        <taxon>Nitrosomonadales</taxon>
        <taxon>Methylophilaceae</taxon>
        <taxon>Methylophilus</taxon>
    </lineage>
</organism>